<dbReference type="PANTHER" id="PTHR43420:SF12">
    <property type="entry name" value="N-ACETYLTRANSFERASE DOMAIN-CONTAINING PROTEIN"/>
    <property type="match status" value="1"/>
</dbReference>
<keyword evidence="1 4" id="KW-0808">Transferase</keyword>
<evidence type="ECO:0000256" key="1">
    <source>
        <dbReference type="ARBA" id="ARBA00022679"/>
    </source>
</evidence>
<keyword evidence="5" id="KW-1185">Reference proteome</keyword>
<evidence type="ECO:0000259" key="3">
    <source>
        <dbReference type="PROSITE" id="PS51186"/>
    </source>
</evidence>
<dbReference type="GO" id="GO:0016747">
    <property type="term" value="F:acyltransferase activity, transferring groups other than amino-acyl groups"/>
    <property type="evidence" value="ECO:0007669"/>
    <property type="project" value="InterPro"/>
</dbReference>
<comment type="caution">
    <text evidence="4">The sequence shown here is derived from an EMBL/GenBank/DDBJ whole genome shotgun (WGS) entry which is preliminary data.</text>
</comment>
<dbReference type="PANTHER" id="PTHR43420">
    <property type="entry name" value="ACETYLTRANSFERASE"/>
    <property type="match status" value="1"/>
</dbReference>
<dbReference type="Pfam" id="PF24553">
    <property type="entry name" value="Rv0428c_C"/>
    <property type="match status" value="1"/>
</dbReference>
<name>A0A2T0TZC8_9ACTN</name>
<sequence>MGQSRSPLGVADLERLAARGWRAAEEEPLGDWLLRAAGGFTGRANTALVAGDPGRALPEAVDAVAGWYAARGLRPGAQLAGVRSRRADAAFAAAGWPRDEDVLVLTAPLVPAAADGVPVELTGTPDDGWLTASGYLDRADARTVRAVLTRAPRVVFAAVRQAPAPAPPVAVARGVGTDDWLGVTAVTVAEGHRRRGLASALMAALARWGAGEGAHWVYLQVTATNDAARALYRRSGFVEHHRYHYRWAPSSDRRAGGVPAADGDPRT</sequence>
<evidence type="ECO:0000256" key="2">
    <source>
        <dbReference type="ARBA" id="ARBA00023315"/>
    </source>
</evidence>
<dbReference type="InterPro" id="IPR056935">
    <property type="entry name" value="Rv0428c-like_C"/>
</dbReference>
<dbReference type="RefSeq" id="WP_106275572.1">
    <property type="nucleotide sequence ID" value="NZ_PVTG01000002.1"/>
</dbReference>
<keyword evidence="2" id="KW-0012">Acyltransferase</keyword>
<dbReference type="SUPFAM" id="SSF55729">
    <property type="entry name" value="Acyl-CoA N-acyltransferases (Nat)"/>
    <property type="match status" value="1"/>
</dbReference>
<dbReference type="AlphaFoldDB" id="A0A2T0TZC8"/>
<dbReference type="Proteomes" id="UP000239210">
    <property type="component" value="Unassembled WGS sequence"/>
</dbReference>
<evidence type="ECO:0000313" key="4">
    <source>
        <dbReference type="EMBL" id="PRY51025.1"/>
    </source>
</evidence>
<organism evidence="4 5">
    <name type="scientific">Geodermatophilus tzadiensis</name>
    <dbReference type="NCBI Taxonomy" id="1137988"/>
    <lineage>
        <taxon>Bacteria</taxon>
        <taxon>Bacillati</taxon>
        <taxon>Actinomycetota</taxon>
        <taxon>Actinomycetes</taxon>
        <taxon>Geodermatophilales</taxon>
        <taxon>Geodermatophilaceae</taxon>
        <taxon>Geodermatophilus</taxon>
    </lineage>
</organism>
<dbReference type="InterPro" id="IPR016181">
    <property type="entry name" value="Acyl_CoA_acyltransferase"/>
</dbReference>
<protein>
    <submittedName>
        <fullName evidence="4">Acetyltransferase (GNAT) family protein</fullName>
    </submittedName>
</protein>
<proteinExistence type="predicted"/>
<dbReference type="EMBL" id="PVTG01000002">
    <property type="protein sequence ID" value="PRY51025.1"/>
    <property type="molecule type" value="Genomic_DNA"/>
</dbReference>
<dbReference type="InterPro" id="IPR000182">
    <property type="entry name" value="GNAT_dom"/>
</dbReference>
<dbReference type="PROSITE" id="PS51186">
    <property type="entry name" value="GNAT"/>
    <property type="match status" value="1"/>
</dbReference>
<dbReference type="OrthoDB" id="9775595at2"/>
<dbReference type="Gene3D" id="3.40.630.30">
    <property type="match status" value="1"/>
</dbReference>
<evidence type="ECO:0000313" key="5">
    <source>
        <dbReference type="Proteomes" id="UP000239210"/>
    </source>
</evidence>
<accession>A0A2T0TZC8</accession>
<gene>
    <name evidence="4" type="ORF">LY71_10288</name>
</gene>
<reference evidence="4 5" key="1">
    <citation type="submission" date="2018-03" db="EMBL/GenBank/DDBJ databases">
        <title>Genomic Encyclopedia of Archaeal and Bacterial Type Strains, Phase II (KMG-II): from individual species to whole genera.</title>
        <authorList>
            <person name="Goeker M."/>
        </authorList>
    </citation>
    <scope>NUCLEOTIDE SEQUENCE [LARGE SCALE GENOMIC DNA]</scope>
    <source>
        <strain evidence="4 5">DSM 45416</strain>
    </source>
</reference>
<feature type="domain" description="N-acetyltransferase" evidence="3">
    <location>
        <begin position="107"/>
        <end position="265"/>
    </location>
</feature>
<dbReference type="InterPro" id="IPR050680">
    <property type="entry name" value="YpeA/RimI_acetyltransf"/>
</dbReference>